<name>A0A6J6G9Q0_9ZZZZ</name>
<gene>
    <name evidence="1" type="ORF">UFOPK1493_04005</name>
</gene>
<organism evidence="1">
    <name type="scientific">freshwater metagenome</name>
    <dbReference type="NCBI Taxonomy" id="449393"/>
    <lineage>
        <taxon>unclassified sequences</taxon>
        <taxon>metagenomes</taxon>
        <taxon>ecological metagenomes</taxon>
    </lineage>
</organism>
<dbReference type="SUPFAM" id="SSF158682">
    <property type="entry name" value="TerB-like"/>
    <property type="match status" value="1"/>
</dbReference>
<proteinExistence type="predicted"/>
<sequence>MSLQLKDLYDGISVHATADREHEAAIELLLLVMVADHHIGSAEIDEIRTISEDQGFESDTFSFDQYLGQAMARVRSAIADHAVDALLDDIDHRITSTVLRHSLFSAARDVAGVDDAIVPGEESLLAQVAARFA</sequence>
<reference evidence="1" key="1">
    <citation type="submission" date="2020-05" db="EMBL/GenBank/DDBJ databases">
        <authorList>
            <person name="Chiriac C."/>
            <person name="Salcher M."/>
            <person name="Ghai R."/>
            <person name="Kavagutti S V."/>
        </authorList>
    </citation>
    <scope>NUCLEOTIDE SEQUENCE</scope>
</reference>
<dbReference type="Gene3D" id="1.10.3680.10">
    <property type="entry name" value="TerB-like"/>
    <property type="match status" value="1"/>
</dbReference>
<evidence type="ECO:0000313" key="1">
    <source>
        <dbReference type="EMBL" id="CAB4595914.1"/>
    </source>
</evidence>
<dbReference type="InterPro" id="IPR029024">
    <property type="entry name" value="TerB-like"/>
</dbReference>
<dbReference type="EMBL" id="CAEZSR010000271">
    <property type="protein sequence ID" value="CAB4595914.1"/>
    <property type="molecule type" value="Genomic_DNA"/>
</dbReference>
<protein>
    <submittedName>
        <fullName evidence="1">Unannotated protein</fullName>
    </submittedName>
</protein>
<accession>A0A6J6G9Q0</accession>
<dbReference type="AlphaFoldDB" id="A0A6J6G9Q0"/>